<feature type="region of interest" description="Disordered" evidence="1">
    <location>
        <begin position="429"/>
        <end position="464"/>
    </location>
</feature>
<protein>
    <recommendedName>
        <fullName evidence="4">Phage portal protein</fullName>
    </recommendedName>
</protein>
<evidence type="ECO:0000256" key="1">
    <source>
        <dbReference type="SAM" id="MobiDB-lite"/>
    </source>
</evidence>
<feature type="compositionally biased region" description="Basic and acidic residues" evidence="1">
    <location>
        <begin position="454"/>
        <end position="464"/>
    </location>
</feature>
<dbReference type="EMBL" id="RQGT01000016">
    <property type="protein sequence ID" value="TGM20458.1"/>
    <property type="molecule type" value="Genomic_DNA"/>
</dbReference>
<gene>
    <name evidence="2" type="ORF">EHQ90_02615</name>
</gene>
<accession>A0ABY2NB70</accession>
<name>A0ABY2NB70_9LEPT</name>
<proteinExistence type="predicted"/>
<evidence type="ECO:0008006" key="4">
    <source>
        <dbReference type="Google" id="ProtNLM"/>
    </source>
</evidence>
<dbReference type="RefSeq" id="WP_135683994.1">
    <property type="nucleotide sequence ID" value="NZ_RQEQ01000080.1"/>
</dbReference>
<keyword evidence="3" id="KW-1185">Reference proteome</keyword>
<dbReference type="Proteomes" id="UP000297422">
    <property type="component" value="Unassembled WGS sequence"/>
</dbReference>
<evidence type="ECO:0000313" key="2">
    <source>
        <dbReference type="EMBL" id="TGM20458.1"/>
    </source>
</evidence>
<sequence>MFNFTGKTKKIIRKTLQATAEGFRSCAEILASVSRPESYNSKTYKTPESKRRALRSKYEAEADKGSSLVRTLVDNLVTWISGNGVNVSLKNDDAKFENLKTDIGRFLEYNKLYSSGFQNHVRNGLFDSEVALDLTKTKHILFDREYVRVKYLRKDLYKYDTVVSTEDKETVVQIKWNNEKTTKPVTLDYKNFVLVNFGKNPKLGNILPDLDRLDEILEKFGNSNNLFGIPTPVGKTSTIEDAESTIQRILTPIKYDDDGNEIEHGDPNWEPGQMMISPVEWKFLEPSGSGADSFIKEFNVRIQKVSGACGTPIHLLGFVSLFGTNAGAESTLEQINTAITGIREIWKENLYELIIKAMLLQGYAIEFLEEAGITINLPFATMIQLQMIATYWLPLYMEGLIDRDTMIEMLPGVDPEVIKERLDAIDEKKNKAAESDFSDQEEPTKLKPKAKAGTTEKMKTLAAA</sequence>
<comment type="caution">
    <text evidence="2">The sequence shown here is derived from an EMBL/GenBank/DDBJ whole genome shotgun (WGS) entry which is preliminary data.</text>
</comment>
<evidence type="ECO:0000313" key="3">
    <source>
        <dbReference type="Proteomes" id="UP000297422"/>
    </source>
</evidence>
<reference evidence="3" key="1">
    <citation type="journal article" date="2019" name="PLoS Negl. Trop. Dis.">
        <title>Revisiting the worldwide diversity of Leptospira species in the environment.</title>
        <authorList>
            <person name="Vincent A.T."/>
            <person name="Schiettekatte O."/>
            <person name="Bourhy P."/>
            <person name="Veyrier F.J."/>
            <person name="Picardeau M."/>
        </authorList>
    </citation>
    <scope>NUCLEOTIDE SEQUENCE [LARGE SCALE GENOMIC DNA]</scope>
    <source>
        <strain evidence="3">201702407</strain>
    </source>
</reference>
<organism evidence="2 3">
    <name type="scientific">Leptospira stimsonii</name>
    <dbReference type="NCBI Taxonomy" id="2202203"/>
    <lineage>
        <taxon>Bacteria</taxon>
        <taxon>Pseudomonadati</taxon>
        <taxon>Spirochaetota</taxon>
        <taxon>Spirochaetia</taxon>
        <taxon>Leptospirales</taxon>
        <taxon>Leptospiraceae</taxon>
        <taxon>Leptospira</taxon>
    </lineage>
</organism>